<dbReference type="EMBL" id="FNMV01000014">
    <property type="protein sequence ID" value="SDX73494.1"/>
    <property type="molecule type" value="Genomic_DNA"/>
</dbReference>
<dbReference type="Pfam" id="PF02517">
    <property type="entry name" value="Rce1-like"/>
    <property type="match status" value="1"/>
</dbReference>
<dbReference type="RefSeq" id="WP_091434275.1">
    <property type="nucleotide sequence ID" value="NZ_FNMV01000014.1"/>
</dbReference>
<dbReference type="Proteomes" id="UP000198569">
    <property type="component" value="Unassembled WGS sequence"/>
</dbReference>
<gene>
    <name evidence="3" type="ORF">SAMN05444338_11437</name>
</gene>
<dbReference type="GO" id="GO:0080120">
    <property type="term" value="P:CAAX-box protein maturation"/>
    <property type="evidence" value="ECO:0007669"/>
    <property type="project" value="UniProtKB-ARBA"/>
</dbReference>
<dbReference type="GO" id="GO:0004175">
    <property type="term" value="F:endopeptidase activity"/>
    <property type="evidence" value="ECO:0007669"/>
    <property type="project" value="UniProtKB-ARBA"/>
</dbReference>
<feature type="transmembrane region" description="Helical" evidence="1">
    <location>
        <begin position="164"/>
        <end position="182"/>
    </location>
</feature>
<feature type="transmembrane region" description="Helical" evidence="1">
    <location>
        <begin position="119"/>
        <end position="143"/>
    </location>
</feature>
<reference evidence="4" key="1">
    <citation type="submission" date="2016-10" db="EMBL/GenBank/DDBJ databases">
        <authorList>
            <person name="Varghese N."/>
            <person name="Submissions S."/>
        </authorList>
    </citation>
    <scope>NUCLEOTIDE SEQUENCE [LARGE SCALE GENOMIC DNA]</scope>
    <source>
        <strain evidence="4">DSM 15718</strain>
    </source>
</reference>
<dbReference type="STRING" id="229203.SAMN05444338_11437"/>
<dbReference type="InterPro" id="IPR003675">
    <property type="entry name" value="Rce1/LyrA-like_dom"/>
</dbReference>
<evidence type="ECO:0000313" key="3">
    <source>
        <dbReference type="EMBL" id="SDX73494.1"/>
    </source>
</evidence>
<evidence type="ECO:0000259" key="2">
    <source>
        <dbReference type="Pfam" id="PF02517"/>
    </source>
</evidence>
<accession>A0A1H3E6D0</accession>
<keyword evidence="4" id="KW-1185">Reference proteome</keyword>
<feature type="transmembrane region" description="Helical" evidence="1">
    <location>
        <begin position="78"/>
        <end position="99"/>
    </location>
</feature>
<name>A0A1H3E6D0_9FLAO</name>
<sequence>MNNKKPYNKSLHIKIVLEIAIVFITILSIKHIGDYFNIIGSGSIAIWCGVIVSTIFMKHKKLKWKELGFVLPKGLQNWLISILLVILILFAIFSVMGLIVKPLLENFSLTNPTDVADRFAFFMGKPLVFVLYLIVIVWFGAALGEEILFRGYLLNRLVDCTGNNKSGVILALIIHATIFGMLHIYQGLAGVIATGCIALIFGSIYFLIKRKLFPLIIAHAIINSISLIALYLNDGVIN</sequence>
<keyword evidence="1" id="KW-1133">Transmembrane helix</keyword>
<feature type="transmembrane region" description="Helical" evidence="1">
    <location>
        <begin position="188"/>
        <end position="208"/>
    </location>
</feature>
<keyword evidence="1" id="KW-0472">Membrane</keyword>
<proteinExistence type="predicted"/>
<protein>
    <recommendedName>
        <fullName evidence="2">CAAX prenyl protease 2/Lysostaphin resistance protein A-like domain-containing protein</fullName>
    </recommendedName>
</protein>
<evidence type="ECO:0000256" key="1">
    <source>
        <dbReference type="SAM" id="Phobius"/>
    </source>
</evidence>
<feature type="domain" description="CAAX prenyl protease 2/Lysostaphin resistance protein A-like" evidence="2">
    <location>
        <begin position="130"/>
        <end position="224"/>
    </location>
</feature>
<keyword evidence="1" id="KW-0812">Transmembrane</keyword>
<evidence type="ECO:0000313" key="4">
    <source>
        <dbReference type="Proteomes" id="UP000198569"/>
    </source>
</evidence>
<dbReference type="AlphaFoldDB" id="A0A1H3E6D0"/>
<feature type="transmembrane region" description="Helical" evidence="1">
    <location>
        <begin position="35"/>
        <end position="57"/>
    </location>
</feature>
<feature type="transmembrane region" description="Helical" evidence="1">
    <location>
        <begin position="12"/>
        <end position="29"/>
    </location>
</feature>
<organism evidence="3 4">
    <name type="scientific">Flavobacterium degerlachei</name>
    <dbReference type="NCBI Taxonomy" id="229203"/>
    <lineage>
        <taxon>Bacteria</taxon>
        <taxon>Pseudomonadati</taxon>
        <taxon>Bacteroidota</taxon>
        <taxon>Flavobacteriia</taxon>
        <taxon>Flavobacteriales</taxon>
        <taxon>Flavobacteriaceae</taxon>
        <taxon>Flavobacterium</taxon>
    </lineage>
</organism>
<dbReference type="OrthoDB" id="9807747at2"/>
<feature type="transmembrane region" description="Helical" evidence="1">
    <location>
        <begin position="215"/>
        <end position="232"/>
    </location>
</feature>